<dbReference type="AlphaFoldDB" id="A0A836CJN4"/>
<keyword evidence="3" id="KW-1185">Reference proteome</keyword>
<name>A0A836CJN4_9STRA</name>
<gene>
    <name evidence="2" type="ORF">JKP88DRAFT_354025</name>
</gene>
<feature type="region of interest" description="Disordered" evidence="1">
    <location>
        <begin position="103"/>
        <end position="123"/>
    </location>
</feature>
<sequence length="123" mass="12327">MSLARELAERIMAGCARGAAANDAALLRARTRGAAAEHCRRCYRCNKSTGGGGGGEGAAGGLLYNYTCGKDSIAVATAEAATASKGAAGRAARGRCAAAQQTARASEAPFEPAQPLASLPKSR</sequence>
<dbReference type="EMBL" id="JAFCMP010000117">
    <property type="protein sequence ID" value="KAG5185921.1"/>
    <property type="molecule type" value="Genomic_DNA"/>
</dbReference>
<dbReference type="Proteomes" id="UP000664859">
    <property type="component" value="Unassembled WGS sequence"/>
</dbReference>
<proteinExistence type="predicted"/>
<evidence type="ECO:0000313" key="2">
    <source>
        <dbReference type="EMBL" id="KAG5185921.1"/>
    </source>
</evidence>
<comment type="caution">
    <text evidence="2">The sequence shown here is derived from an EMBL/GenBank/DDBJ whole genome shotgun (WGS) entry which is preliminary data.</text>
</comment>
<reference evidence="2" key="1">
    <citation type="submission" date="2021-02" db="EMBL/GenBank/DDBJ databases">
        <title>First Annotated Genome of the Yellow-green Alga Tribonema minus.</title>
        <authorList>
            <person name="Mahan K.M."/>
        </authorList>
    </citation>
    <scope>NUCLEOTIDE SEQUENCE</scope>
    <source>
        <strain evidence="2">UTEX B ZZ1240</strain>
    </source>
</reference>
<evidence type="ECO:0000256" key="1">
    <source>
        <dbReference type="SAM" id="MobiDB-lite"/>
    </source>
</evidence>
<protein>
    <submittedName>
        <fullName evidence="2">Uncharacterized protein</fullName>
    </submittedName>
</protein>
<evidence type="ECO:0000313" key="3">
    <source>
        <dbReference type="Proteomes" id="UP000664859"/>
    </source>
</evidence>
<organism evidence="2 3">
    <name type="scientific">Tribonema minus</name>
    <dbReference type="NCBI Taxonomy" id="303371"/>
    <lineage>
        <taxon>Eukaryota</taxon>
        <taxon>Sar</taxon>
        <taxon>Stramenopiles</taxon>
        <taxon>Ochrophyta</taxon>
        <taxon>PX clade</taxon>
        <taxon>Xanthophyceae</taxon>
        <taxon>Tribonematales</taxon>
        <taxon>Tribonemataceae</taxon>
        <taxon>Tribonema</taxon>
    </lineage>
</organism>
<accession>A0A836CJN4</accession>